<feature type="compositionally biased region" description="Basic and acidic residues" evidence="1">
    <location>
        <begin position="80"/>
        <end position="90"/>
    </location>
</feature>
<gene>
    <name evidence="2" type="ORF">EK386_02110</name>
</gene>
<protein>
    <submittedName>
        <fullName evidence="2">Phage holin</fullName>
    </submittedName>
</protein>
<feature type="region of interest" description="Disordered" evidence="1">
    <location>
        <begin position="66"/>
        <end position="90"/>
    </location>
</feature>
<dbReference type="AlphaFoldDB" id="A0A3S0QRT9"/>
<evidence type="ECO:0000313" key="3">
    <source>
        <dbReference type="Proteomes" id="UP000287910"/>
    </source>
</evidence>
<reference evidence="2 3" key="1">
    <citation type="submission" date="2018-12" db="EMBL/GenBank/DDBJ databases">
        <title>Lysinibacillus antri sp. nov., isolated from a cave soil.</title>
        <authorList>
            <person name="Narsing Rao M.P."/>
            <person name="Zhang H."/>
            <person name="Dong Z.-Y."/>
            <person name="Niu X.-K."/>
            <person name="Zhang K."/>
            <person name="Fang B.-Z."/>
            <person name="Kang Y.-Q."/>
            <person name="Xiao M."/>
            <person name="Li W.-J."/>
        </authorList>
    </citation>
    <scope>NUCLEOTIDE SEQUENCE [LARGE SCALE GENOMIC DNA]</scope>
    <source>
        <strain evidence="2 3">SYSU K30002</strain>
    </source>
</reference>
<comment type="caution">
    <text evidence="2">The sequence shown here is derived from an EMBL/GenBank/DDBJ whole genome shotgun (WGS) entry which is preliminary data.</text>
</comment>
<evidence type="ECO:0000313" key="2">
    <source>
        <dbReference type="EMBL" id="RUL56448.1"/>
    </source>
</evidence>
<accession>A0A3S0QRT9</accession>
<name>A0A3S0QRT9_9BACI</name>
<proteinExistence type="predicted"/>
<sequence>MKINWKVRLQSKTFLVAAFSLLLLLVQQVANLFGIDTTIYNERVTDIFNTVLAILVLIGVVHDPTTTGLSDSEQALGYHKPRDDLDGEQK</sequence>
<dbReference type="NCBIfam" id="TIGR01598">
    <property type="entry name" value="holin_phiLC3"/>
    <property type="match status" value="1"/>
</dbReference>
<dbReference type="RefSeq" id="WP_126657365.1">
    <property type="nucleotide sequence ID" value="NZ_RYYR01000002.1"/>
</dbReference>
<dbReference type="EMBL" id="RYYR01000002">
    <property type="protein sequence ID" value="RUL56448.1"/>
    <property type="molecule type" value="Genomic_DNA"/>
</dbReference>
<organism evidence="2 3">
    <name type="scientific">Lysinibacillus antri</name>
    <dbReference type="NCBI Taxonomy" id="2498145"/>
    <lineage>
        <taxon>Bacteria</taxon>
        <taxon>Bacillati</taxon>
        <taxon>Bacillota</taxon>
        <taxon>Bacilli</taxon>
        <taxon>Bacillales</taxon>
        <taxon>Bacillaceae</taxon>
        <taxon>Lysinibacillus</taxon>
    </lineage>
</organism>
<dbReference type="Pfam" id="PF04531">
    <property type="entry name" value="Phage_holin_1"/>
    <property type="match status" value="1"/>
</dbReference>
<dbReference type="InterPro" id="IPR006485">
    <property type="entry name" value="Phage-like_holin"/>
</dbReference>
<keyword evidence="3" id="KW-1185">Reference proteome</keyword>
<dbReference type="Proteomes" id="UP000287910">
    <property type="component" value="Unassembled WGS sequence"/>
</dbReference>
<evidence type="ECO:0000256" key="1">
    <source>
        <dbReference type="SAM" id="MobiDB-lite"/>
    </source>
</evidence>